<reference evidence="3" key="1">
    <citation type="journal article" date="2020" name="Stud. Mycol.">
        <title>101 Dothideomycetes genomes: a test case for predicting lifestyles and emergence of pathogens.</title>
        <authorList>
            <person name="Haridas S."/>
            <person name="Albert R."/>
            <person name="Binder M."/>
            <person name="Bloem J."/>
            <person name="Labutti K."/>
            <person name="Salamov A."/>
            <person name="Andreopoulos B."/>
            <person name="Baker S."/>
            <person name="Barry K."/>
            <person name="Bills G."/>
            <person name="Bluhm B."/>
            <person name="Cannon C."/>
            <person name="Castanera R."/>
            <person name="Culley D."/>
            <person name="Daum C."/>
            <person name="Ezra D."/>
            <person name="Gonzalez J."/>
            <person name="Henrissat B."/>
            <person name="Kuo A."/>
            <person name="Liang C."/>
            <person name="Lipzen A."/>
            <person name="Lutzoni F."/>
            <person name="Magnuson J."/>
            <person name="Mondo S."/>
            <person name="Nolan M."/>
            <person name="Ohm R."/>
            <person name="Pangilinan J."/>
            <person name="Park H.-J."/>
            <person name="Ramirez L."/>
            <person name="Alfaro M."/>
            <person name="Sun H."/>
            <person name="Tritt A."/>
            <person name="Yoshinaga Y."/>
            <person name="Zwiers L.-H."/>
            <person name="Turgeon B."/>
            <person name="Goodwin S."/>
            <person name="Spatafora J."/>
            <person name="Crous P."/>
            <person name="Grigoriev I."/>
        </authorList>
    </citation>
    <scope>NUCLEOTIDE SEQUENCE</scope>
    <source>
        <strain evidence="3">CBS 122367</strain>
    </source>
</reference>
<feature type="signal peptide" evidence="2">
    <location>
        <begin position="1"/>
        <end position="18"/>
    </location>
</feature>
<dbReference type="EMBL" id="MU005638">
    <property type="protein sequence ID" value="KAF2676206.1"/>
    <property type="molecule type" value="Genomic_DNA"/>
</dbReference>
<proteinExistence type="predicted"/>
<evidence type="ECO:0000313" key="4">
    <source>
        <dbReference type="Proteomes" id="UP000799291"/>
    </source>
</evidence>
<gene>
    <name evidence="3" type="ORF">K458DRAFT_424948</name>
</gene>
<evidence type="ECO:0000313" key="3">
    <source>
        <dbReference type="EMBL" id="KAF2676206.1"/>
    </source>
</evidence>
<feature type="region of interest" description="Disordered" evidence="1">
    <location>
        <begin position="24"/>
        <end position="73"/>
    </location>
</feature>
<dbReference type="AlphaFoldDB" id="A0A6G1IDC3"/>
<sequence length="134" mass="14990">MHAQYLLIAASFAFSGLAAPVPASGPGNIARSDSGSVRRNQLDSRGVVPSNDSDYESDVAEAQHNSVEVEERDAESYKMREILEMIQRDIVDIKKRQFSGNGNLEYRDAEEKRQFSGNGNLEYRDTEDKRQFSG</sequence>
<keyword evidence="2" id="KW-0732">Signal</keyword>
<feature type="non-terminal residue" evidence="3">
    <location>
        <position position="134"/>
    </location>
</feature>
<feature type="chain" id="PRO_5026219302" evidence="2">
    <location>
        <begin position="19"/>
        <end position="134"/>
    </location>
</feature>
<protein>
    <submittedName>
        <fullName evidence="3">Uncharacterized protein</fullName>
    </submittedName>
</protein>
<feature type="compositionally biased region" description="Basic and acidic residues" evidence="1">
    <location>
        <begin position="122"/>
        <end position="134"/>
    </location>
</feature>
<name>A0A6G1IDC3_9PLEO</name>
<keyword evidence="4" id="KW-1185">Reference proteome</keyword>
<feature type="region of interest" description="Disordered" evidence="1">
    <location>
        <begin position="109"/>
        <end position="134"/>
    </location>
</feature>
<dbReference type="Proteomes" id="UP000799291">
    <property type="component" value="Unassembled WGS sequence"/>
</dbReference>
<evidence type="ECO:0000256" key="2">
    <source>
        <dbReference type="SAM" id="SignalP"/>
    </source>
</evidence>
<organism evidence="3 4">
    <name type="scientific">Lentithecium fluviatile CBS 122367</name>
    <dbReference type="NCBI Taxonomy" id="1168545"/>
    <lineage>
        <taxon>Eukaryota</taxon>
        <taxon>Fungi</taxon>
        <taxon>Dikarya</taxon>
        <taxon>Ascomycota</taxon>
        <taxon>Pezizomycotina</taxon>
        <taxon>Dothideomycetes</taxon>
        <taxon>Pleosporomycetidae</taxon>
        <taxon>Pleosporales</taxon>
        <taxon>Massarineae</taxon>
        <taxon>Lentitheciaceae</taxon>
        <taxon>Lentithecium</taxon>
    </lineage>
</organism>
<evidence type="ECO:0000256" key="1">
    <source>
        <dbReference type="SAM" id="MobiDB-lite"/>
    </source>
</evidence>
<accession>A0A6G1IDC3</accession>